<dbReference type="EMBL" id="HACM01004334">
    <property type="protein sequence ID" value="CRZ04776.1"/>
    <property type="molecule type" value="Transcribed_RNA"/>
</dbReference>
<proteinExistence type="predicted"/>
<sequence length="190" mass="21146">MIAKVALGSSEPLSFYQGFQYNTTETLDEDLSVIDHPSSSANDLDQQADPHPSEQTITERPLAERLLEATALLDEFASHSKSIIQNDISESCLKTLRTLVAKVKHCSTESALEAMLVGRNPILNRQTASRVIKVQPTSISRRKKANGSNNAQKRGGSISLRLAEQRRERKNRTISRLPLPTMHQTQRSIN</sequence>
<reference evidence="2" key="1">
    <citation type="submission" date="2015-04" db="EMBL/GenBank/DDBJ databases">
        <title>The genome sequence of the plant pathogenic Rhizarian Plasmodiophora brassicae reveals insights in its biotrophic life cycle and the origin of chitin synthesis.</title>
        <authorList>
            <person name="Schwelm A."/>
            <person name="Fogelqvist J."/>
            <person name="Knaust A."/>
            <person name="Julke S."/>
            <person name="Lilja T."/>
            <person name="Dhandapani V."/>
            <person name="Bonilla-Rosso G."/>
            <person name="Karlsson M."/>
            <person name="Shevchenko A."/>
            <person name="Choi S.R."/>
            <person name="Kim H.G."/>
            <person name="Park J.Y."/>
            <person name="Lim Y.P."/>
            <person name="Ludwig-Muller J."/>
            <person name="Dixelius C."/>
        </authorList>
    </citation>
    <scope>NUCLEOTIDE SEQUENCE</scope>
    <source>
        <tissue evidence="2">Potato root galls</tissue>
    </source>
</reference>
<feature type="region of interest" description="Disordered" evidence="1">
    <location>
        <begin position="137"/>
        <end position="190"/>
    </location>
</feature>
<evidence type="ECO:0000313" key="2">
    <source>
        <dbReference type="EMBL" id="CRZ04776.1"/>
    </source>
</evidence>
<feature type="region of interest" description="Disordered" evidence="1">
    <location>
        <begin position="34"/>
        <end position="55"/>
    </location>
</feature>
<accession>A0A0H5QTA5</accession>
<dbReference type="AlphaFoldDB" id="A0A0H5QTA5"/>
<name>A0A0H5QTA5_9EUKA</name>
<evidence type="ECO:0000256" key="1">
    <source>
        <dbReference type="SAM" id="MobiDB-lite"/>
    </source>
</evidence>
<organism evidence="2">
    <name type="scientific">Spongospora subterranea</name>
    <dbReference type="NCBI Taxonomy" id="70186"/>
    <lineage>
        <taxon>Eukaryota</taxon>
        <taxon>Sar</taxon>
        <taxon>Rhizaria</taxon>
        <taxon>Endomyxa</taxon>
        <taxon>Phytomyxea</taxon>
        <taxon>Plasmodiophorida</taxon>
        <taxon>Plasmodiophoridae</taxon>
        <taxon>Spongospora</taxon>
    </lineage>
</organism>
<protein>
    <submittedName>
        <fullName evidence="2">Uncharacterized protein</fullName>
    </submittedName>
</protein>